<organism evidence="2 3">
    <name type="scientific">Hericium alpestre</name>
    <dbReference type="NCBI Taxonomy" id="135208"/>
    <lineage>
        <taxon>Eukaryota</taxon>
        <taxon>Fungi</taxon>
        <taxon>Dikarya</taxon>
        <taxon>Basidiomycota</taxon>
        <taxon>Agaricomycotina</taxon>
        <taxon>Agaricomycetes</taxon>
        <taxon>Russulales</taxon>
        <taxon>Hericiaceae</taxon>
        <taxon>Hericium</taxon>
    </lineage>
</organism>
<dbReference type="AlphaFoldDB" id="A0A4Z0A4L5"/>
<keyword evidence="3" id="KW-1185">Reference proteome</keyword>
<dbReference type="Proteomes" id="UP000298061">
    <property type="component" value="Unassembled WGS sequence"/>
</dbReference>
<feature type="region of interest" description="Disordered" evidence="1">
    <location>
        <begin position="1"/>
        <end position="56"/>
    </location>
</feature>
<name>A0A4Z0A4L5_9AGAM</name>
<evidence type="ECO:0000313" key="3">
    <source>
        <dbReference type="Proteomes" id="UP000298061"/>
    </source>
</evidence>
<comment type="caution">
    <text evidence="2">The sequence shown here is derived from an EMBL/GenBank/DDBJ whole genome shotgun (WGS) entry which is preliminary data.</text>
</comment>
<dbReference type="EMBL" id="SFCI01000232">
    <property type="protein sequence ID" value="TFY81263.1"/>
    <property type="molecule type" value="Genomic_DNA"/>
</dbReference>
<proteinExistence type="predicted"/>
<accession>A0A4Z0A4L5</accession>
<reference evidence="2 3" key="1">
    <citation type="submission" date="2019-02" db="EMBL/GenBank/DDBJ databases">
        <title>Genome sequencing of the rare red list fungi Hericium alpestre (H. flagellum).</title>
        <authorList>
            <person name="Buettner E."/>
            <person name="Kellner H."/>
        </authorList>
    </citation>
    <scope>NUCLEOTIDE SEQUENCE [LARGE SCALE GENOMIC DNA]</scope>
    <source>
        <strain evidence="2 3">DSM 108284</strain>
    </source>
</reference>
<evidence type="ECO:0000256" key="1">
    <source>
        <dbReference type="SAM" id="MobiDB-lite"/>
    </source>
</evidence>
<protein>
    <submittedName>
        <fullName evidence="2">Uncharacterized protein</fullName>
    </submittedName>
</protein>
<feature type="compositionally biased region" description="Basic and acidic residues" evidence="1">
    <location>
        <begin position="35"/>
        <end position="56"/>
    </location>
</feature>
<sequence>MPPYRRKMRCAGYDAEPKPKAAPKAKTPRAAPRTKLSDEEKAQKREEAAKKKALTEKKKEWKATLKPWNVDTTFKLGVGGMAMYKSDAKHAYGLTEEEILTLPHESIACSPKTFYACQTAADLSLKKEKFFDPDFIIPPPDETQQVWRGLLKKPRAVFKKTDDDPARRKNFDARDVTTQVFSETKDPRTLLLLDFM</sequence>
<dbReference type="OrthoDB" id="3051604at2759"/>
<evidence type="ECO:0000313" key="2">
    <source>
        <dbReference type="EMBL" id="TFY81263.1"/>
    </source>
</evidence>
<gene>
    <name evidence="2" type="ORF">EWM64_g2753</name>
</gene>